<evidence type="ECO:0000313" key="3">
    <source>
        <dbReference type="EMBL" id="PAV78454.1"/>
    </source>
</evidence>
<reference evidence="3 4" key="1">
    <citation type="journal article" date="2017" name="Curr. Biol.">
        <title>Genome architecture and evolution of a unichromosomal asexual nematode.</title>
        <authorList>
            <person name="Fradin H."/>
            <person name="Zegar C."/>
            <person name="Gutwein M."/>
            <person name="Lucas J."/>
            <person name="Kovtun M."/>
            <person name="Corcoran D."/>
            <person name="Baugh L.R."/>
            <person name="Kiontke K."/>
            <person name="Gunsalus K."/>
            <person name="Fitch D.H."/>
            <person name="Piano F."/>
        </authorList>
    </citation>
    <scope>NUCLEOTIDE SEQUENCE [LARGE SCALE GENOMIC DNA]</scope>
    <source>
        <strain evidence="3">PF1309</strain>
    </source>
</reference>
<sequence>MVSSSSIILLVAMIFATVYSQTTGTTGAGSTALPTSGGTTGNEASPTSSGTSVTTDNMVSTSSAVPVTKFVHSQQTLPALAIGTIALCLML</sequence>
<dbReference type="AlphaFoldDB" id="A0A2A2KWX7"/>
<name>A0A2A2KWX7_9BILA</name>
<feature type="chain" id="PRO_5012313487" evidence="2">
    <location>
        <begin position="21"/>
        <end position="91"/>
    </location>
</feature>
<dbReference type="EMBL" id="LIAE01007557">
    <property type="protein sequence ID" value="PAV78454.1"/>
    <property type="molecule type" value="Genomic_DNA"/>
</dbReference>
<feature type="compositionally biased region" description="Low complexity" evidence="1">
    <location>
        <begin position="24"/>
        <end position="37"/>
    </location>
</feature>
<feature type="compositionally biased region" description="Polar residues" evidence="1">
    <location>
        <begin position="42"/>
        <end position="57"/>
    </location>
</feature>
<gene>
    <name evidence="3" type="ORF">WR25_12030</name>
</gene>
<keyword evidence="4" id="KW-1185">Reference proteome</keyword>
<comment type="caution">
    <text evidence="3">The sequence shown here is derived from an EMBL/GenBank/DDBJ whole genome shotgun (WGS) entry which is preliminary data.</text>
</comment>
<protein>
    <submittedName>
        <fullName evidence="3">Uncharacterized protein</fullName>
    </submittedName>
</protein>
<evidence type="ECO:0000256" key="1">
    <source>
        <dbReference type="SAM" id="MobiDB-lite"/>
    </source>
</evidence>
<evidence type="ECO:0000313" key="4">
    <source>
        <dbReference type="Proteomes" id="UP000218231"/>
    </source>
</evidence>
<keyword evidence="2" id="KW-0732">Signal</keyword>
<dbReference type="Proteomes" id="UP000218231">
    <property type="component" value="Unassembled WGS sequence"/>
</dbReference>
<feature type="region of interest" description="Disordered" evidence="1">
    <location>
        <begin position="24"/>
        <end position="57"/>
    </location>
</feature>
<accession>A0A2A2KWX7</accession>
<proteinExistence type="predicted"/>
<feature type="signal peptide" evidence="2">
    <location>
        <begin position="1"/>
        <end position="20"/>
    </location>
</feature>
<evidence type="ECO:0000256" key="2">
    <source>
        <dbReference type="SAM" id="SignalP"/>
    </source>
</evidence>
<organism evidence="3 4">
    <name type="scientific">Diploscapter pachys</name>
    <dbReference type="NCBI Taxonomy" id="2018661"/>
    <lineage>
        <taxon>Eukaryota</taxon>
        <taxon>Metazoa</taxon>
        <taxon>Ecdysozoa</taxon>
        <taxon>Nematoda</taxon>
        <taxon>Chromadorea</taxon>
        <taxon>Rhabditida</taxon>
        <taxon>Rhabditina</taxon>
        <taxon>Rhabditomorpha</taxon>
        <taxon>Rhabditoidea</taxon>
        <taxon>Rhabditidae</taxon>
        <taxon>Diploscapter</taxon>
    </lineage>
</organism>